<dbReference type="InterPro" id="IPR001680">
    <property type="entry name" value="WD40_rpt"/>
</dbReference>
<keyword evidence="7" id="KW-0931">ER-Golgi transport</keyword>
<dbReference type="InterPro" id="IPR019775">
    <property type="entry name" value="WD40_repeat_CS"/>
</dbReference>
<evidence type="ECO:0000256" key="2">
    <source>
        <dbReference type="ARBA" id="ARBA00004496"/>
    </source>
</evidence>
<keyword evidence="4" id="KW-0963">Cytoplasm</keyword>
<dbReference type="InterPro" id="IPR036322">
    <property type="entry name" value="WD40_repeat_dom_sf"/>
</dbReference>
<feature type="repeat" description="WD" evidence="11">
    <location>
        <begin position="32"/>
        <end position="73"/>
    </location>
</feature>
<evidence type="ECO:0000256" key="9">
    <source>
        <dbReference type="ARBA" id="ARBA00023034"/>
    </source>
</evidence>
<dbReference type="InterPro" id="IPR010714">
    <property type="entry name" value="Coatomer_asu_C"/>
</dbReference>
<keyword evidence="17" id="KW-1185">Reference proteome</keyword>
<dbReference type="RefSeq" id="XP_067714272.1">
    <property type="nucleotide sequence ID" value="XM_067858171.1"/>
</dbReference>
<evidence type="ECO:0000259" key="15">
    <source>
        <dbReference type="Pfam" id="PF23953"/>
    </source>
</evidence>
<dbReference type="Gene3D" id="1.25.40.470">
    <property type="match status" value="1"/>
</dbReference>
<dbReference type="Pfam" id="PF23953">
    <property type="entry name" value="TPR_COPA_B"/>
    <property type="match status" value="1"/>
</dbReference>
<evidence type="ECO:0000256" key="12">
    <source>
        <dbReference type="SAM" id="MobiDB-lite"/>
    </source>
</evidence>
<dbReference type="GO" id="GO:0006886">
    <property type="term" value="P:intracellular protein transport"/>
    <property type="evidence" value="ECO:0007669"/>
    <property type="project" value="InterPro"/>
</dbReference>
<dbReference type="Gene3D" id="2.130.10.10">
    <property type="entry name" value="YVTN repeat-like/Quinoprotein amine dehydrogenase"/>
    <property type="match status" value="1"/>
</dbReference>
<dbReference type="GO" id="GO:0000139">
    <property type="term" value="C:Golgi membrane"/>
    <property type="evidence" value="ECO:0007669"/>
    <property type="project" value="UniProtKB-SubCell"/>
</dbReference>
<evidence type="ECO:0000256" key="8">
    <source>
        <dbReference type="ARBA" id="ARBA00022927"/>
    </source>
</evidence>
<evidence type="ECO:0000256" key="10">
    <source>
        <dbReference type="ARBA" id="ARBA00023136"/>
    </source>
</evidence>
<dbReference type="GO" id="GO:0006888">
    <property type="term" value="P:endoplasmic reticulum to Golgi vesicle-mediated transport"/>
    <property type="evidence" value="ECO:0007669"/>
    <property type="project" value="TreeGrafter"/>
</dbReference>
<evidence type="ECO:0000313" key="17">
    <source>
        <dbReference type="Proteomes" id="UP001497744"/>
    </source>
</evidence>
<dbReference type="InterPro" id="IPR050844">
    <property type="entry name" value="Coatomer_complex_subunit"/>
</dbReference>
<reference evidence="16 17" key="1">
    <citation type="submission" date="2021-06" db="EMBL/GenBank/DDBJ databases">
        <title>Genome sequence of Babesia caballi.</title>
        <authorList>
            <person name="Yamagishi J."/>
            <person name="Kidaka T."/>
            <person name="Ochi A."/>
        </authorList>
    </citation>
    <scope>NUCLEOTIDE SEQUENCE [LARGE SCALE GENOMIC DNA]</scope>
    <source>
        <strain evidence="16">USDA-D6B2</strain>
    </source>
</reference>
<name>A0AAV4LPY4_BABCB</name>
<keyword evidence="9" id="KW-0333">Golgi apparatus</keyword>
<evidence type="ECO:0000259" key="14">
    <source>
        <dbReference type="Pfam" id="PF06957"/>
    </source>
</evidence>
<dbReference type="InterPro" id="IPR015943">
    <property type="entry name" value="WD40/YVTN_repeat-like_dom_sf"/>
</dbReference>
<feature type="repeat" description="WD" evidence="11">
    <location>
        <begin position="76"/>
        <end position="111"/>
    </location>
</feature>
<dbReference type="PROSITE" id="PS50294">
    <property type="entry name" value="WD_REPEATS_REGION"/>
    <property type="match status" value="2"/>
</dbReference>
<dbReference type="InterPro" id="IPR047312">
    <property type="entry name" value="Coatomer_alpha_WD-assoc_reg"/>
</dbReference>
<dbReference type="PANTHER" id="PTHR19876:SF1">
    <property type="entry name" value="COATOMER SUBUNIT ALPHA"/>
    <property type="match status" value="1"/>
</dbReference>
<dbReference type="GO" id="GO:0005198">
    <property type="term" value="F:structural molecule activity"/>
    <property type="evidence" value="ECO:0007669"/>
    <property type="project" value="InterPro"/>
</dbReference>
<dbReference type="PROSITE" id="PS00678">
    <property type="entry name" value="WD_REPEATS_1"/>
    <property type="match status" value="1"/>
</dbReference>
<dbReference type="Pfam" id="PF06957">
    <property type="entry name" value="COPI_C"/>
    <property type="match status" value="1"/>
</dbReference>
<dbReference type="Proteomes" id="UP001497744">
    <property type="component" value="Unassembled WGS sequence"/>
</dbReference>
<dbReference type="CDD" id="cd22948">
    <property type="entry name" value="Coatomer_WDAD_alpha"/>
    <property type="match status" value="1"/>
</dbReference>
<keyword evidence="6" id="KW-0677">Repeat</keyword>
<feature type="domain" description="Coatomer alpha subunit C-terminal" evidence="14">
    <location>
        <begin position="817"/>
        <end position="1098"/>
    </location>
</feature>
<dbReference type="GO" id="GO:0006891">
    <property type="term" value="P:intra-Golgi vesicle-mediated transport"/>
    <property type="evidence" value="ECO:0007669"/>
    <property type="project" value="TreeGrafter"/>
</dbReference>
<dbReference type="EMBL" id="BPLF01000001">
    <property type="protein sequence ID" value="GIX62203.1"/>
    <property type="molecule type" value="Genomic_DNA"/>
</dbReference>
<feature type="domain" description="COPA/B TPR" evidence="15">
    <location>
        <begin position="544"/>
        <end position="711"/>
    </location>
</feature>
<dbReference type="Pfam" id="PF04053">
    <property type="entry name" value="B-prop_COPA_B_2nd"/>
    <property type="match status" value="1"/>
</dbReference>
<dbReference type="SMART" id="SM00320">
    <property type="entry name" value="WD40"/>
    <property type="match status" value="2"/>
</dbReference>
<gene>
    <name evidence="16" type="ORF">BcabD6B2_16380</name>
</gene>
<evidence type="ECO:0000256" key="4">
    <source>
        <dbReference type="ARBA" id="ARBA00022490"/>
    </source>
</evidence>
<proteinExistence type="predicted"/>
<feature type="compositionally biased region" description="Acidic residues" evidence="12">
    <location>
        <begin position="760"/>
        <end position="771"/>
    </location>
</feature>
<protein>
    <submittedName>
        <fullName evidence="16">Coatomer subunit alpha</fullName>
    </submittedName>
</protein>
<dbReference type="InterPro" id="IPR006692">
    <property type="entry name" value="Beta-prop_COPA/B_2nd"/>
</dbReference>
<sequence length="1100" mass="123528">MDKGSRLVPDNADDARDADGSYYYEVRCTHALAGHENGVNWAIFHPNGNRVITTSDDRTLRIWRYDSTYVWQTHVISGHTHNVCSLMLHPNTTRYLISVSEDKSIMVWDMKQWGVGHKFSLPKDRFWIIHSAPETNYLVAGHDSGFVAFKLFRERPVVALVGSTLYYVWQDTVYASNVEREVDSAAIATETPDPDRKARLARIRPDSESSSDEKIDSAGVYEYRSVKAHMRQTTIESQASMKTCHELCFWSPASTYCEKSRKKFFTLRGVQGSEQLLLRFMNMMTTSSYTKSKLGGYAKRIVPLQLQYNHYCRKKRVFLVSYSFKDSSFYEVFLSSHAFDDQMDKSGTCYLGEGTSACFASASSIVAINDMKKVVVHAFDGKGVSQLKVDMKVDKVFPVCANVVLLWSAWQNAVALFDVKSNNTLCSTKCCVDKLWNVAVSTSRKLIAAVFRKTLVIYDRQLNKVASLAFHDKIKTAAWYGNAAVIFATRDRLYYLMVNGDTGTLSFLSKPIYILQVKENILYVMQRNHRCYTMDIFSAEFMLKTALYNNDMAAAMELIESGSICGNAMTSYLIEKGYPELARLIVSDPQMRFEMTLKSGSIHEALEDARQLDDADVWKRLGHAALEQGNCTIAEIAFQKAKLFDKLSMLYLITGNTTKLEKMLNICKLRNDVPSTIQHALYLGDMGELANVLKGNNQPKLAEICKNTYGTDESAVGGEQEAAKYMVPLHTVKKKVGTDSNWPVVKVERTIHDASRYDEPEPEAAEEESGEEGAQTSLASPVNASVWGTIDDIGSMEPVDQAAGVAVGMGESSDRREKPCQSPLDFISLGKFEIAFDMLEKSFGLVERAPLEDVVRKALKDAQSFERDSSGIGSVGSKQSSKAKSPGDFNAFFTDKYVQRIMDTGYEHVTGGAFVDATAEFRKALRHCMLLVSDASRVYVNRCRGYVTAMLVEAERESLGDTDMVRSLELAAYFSCCSMLPQHRYLVLRRTMGIMWKAQNYNCAARIVSRLMAMDLSHIEGAEEEMTKARRIKELCEQRATDMYPLDYDAEDEVNLSICTVSLVKTKGQPTVHCRFCQAVALEKFASQKCNVCQLSRLAK</sequence>
<keyword evidence="5 11" id="KW-0853">WD repeat</keyword>
<evidence type="ECO:0000256" key="6">
    <source>
        <dbReference type="ARBA" id="ARBA00022737"/>
    </source>
</evidence>
<evidence type="ECO:0000259" key="13">
    <source>
        <dbReference type="Pfam" id="PF04053"/>
    </source>
</evidence>
<evidence type="ECO:0000256" key="3">
    <source>
        <dbReference type="ARBA" id="ARBA00022448"/>
    </source>
</evidence>
<organism evidence="16 17">
    <name type="scientific">Babesia caballi</name>
    <dbReference type="NCBI Taxonomy" id="5871"/>
    <lineage>
        <taxon>Eukaryota</taxon>
        <taxon>Sar</taxon>
        <taxon>Alveolata</taxon>
        <taxon>Apicomplexa</taxon>
        <taxon>Aconoidasida</taxon>
        <taxon>Piroplasmida</taxon>
        <taxon>Babesiidae</taxon>
        <taxon>Babesia</taxon>
    </lineage>
</organism>
<dbReference type="SUPFAM" id="SSF50978">
    <property type="entry name" value="WD40 repeat-like"/>
    <property type="match status" value="1"/>
</dbReference>
<comment type="subcellular location">
    <subcellularLocation>
        <location evidence="2">Cytoplasm</location>
    </subcellularLocation>
    <subcellularLocation>
        <location evidence="1">Golgi apparatus membrane</location>
        <topology evidence="1">Peripheral membrane protein</topology>
        <orientation evidence="1">Cytoplasmic side</orientation>
    </subcellularLocation>
</comment>
<keyword evidence="3" id="KW-0813">Transport</keyword>
<keyword evidence="10" id="KW-0472">Membrane</keyword>
<evidence type="ECO:0000256" key="11">
    <source>
        <dbReference type="PROSITE-ProRule" id="PRU00221"/>
    </source>
</evidence>
<evidence type="ECO:0000313" key="16">
    <source>
        <dbReference type="EMBL" id="GIX62203.1"/>
    </source>
</evidence>
<comment type="caution">
    <text evidence="16">The sequence shown here is derived from an EMBL/GenBank/DDBJ whole genome shotgun (WGS) entry which is preliminary data.</text>
</comment>
<feature type="domain" description="COPA/B second beta-propeller" evidence="13">
    <location>
        <begin position="307"/>
        <end position="525"/>
    </location>
</feature>
<dbReference type="AlphaFoldDB" id="A0AAV4LPY4"/>
<dbReference type="GO" id="GO:0030126">
    <property type="term" value="C:COPI vesicle coat"/>
    <property type="evidence" value="ECO:0007669"/>
    <property type="project" value="InterPro"/>
</dbReference>
<dbReference type="GeneID" id="94193684"/>
<dbReference type="PROSITE" id="PS50082">
    <property type="entry name" value="WD_REPEATS_2"/>
    <property type="match status" value="2"/>
</dbReference>
<dbReference type="PANTHER" id="PTHR19876">
    <property type="entry name" value="COATOMER"/>
    <property type="match status" value="1"/>
</dbReference>
<dbReference type="GO" id="GO:0006890">
    <property type="term" value="P:retrograde vesicle-mediated transport, Golgi to endoplasmic reticulum"/>
    <property type="evidence" value="ECO:0007669"/>
    <property type="project" value="TreeGrafter"/>
</dbReference>
<evidence type="ECO:0000256" key="5">
    <source>
        <dbReference type="ARBA" id="ARBA00022574"/>
    </source>
</evidence>
<feature type="region of interest" description="Disordered" evidence="12">
    <location>
        <begin position="753"/>
        <end position="780"/>
    </location>
</feature>
<dbReference type="FunFam" id="1.25.40.470:FF:000002">
    <property type="entry name" value="Coatomer subunit alpha"/>
    <property type="match status" value="1"/>
</dbReference>
<dbReference type="InterPro" id="IPR056176">
    <property type="entry name" value="TPR_COPA_B"/>
</dbReference>
<keyword evidence="8" id="KW-0653">Protein transport</keyword>
<accession>A0AAV4LPY4</accession>
<dbReference type="Pfam" id="PF00400">
    <property type="entry name" value="WD40"/>
    <property type="match status" value="2"/>
</dbReference>
<evidence type="ECO:0000256" key="7">
    <source>
        <dbReference type="ARBA" id="ARBA00022892"/>
    </source>
</evidence>
<evidence type="ECO:0000256" key="1">
    <source>
        <dbReference type="ARBA" id="ARBA00004255"/>
    </source>
</evidence>